<evidence type="ECO:0000313" key="4">
    <source>
        <dbReference type="EMBL" id="SVD33618.1"/>
    </source>
</evidence>
<feature type="non-terminal residue" evidence="4">
    <location>
        <position position="1"/>
    </location>
</feature>
<protein>
    <recommendedName>
        <fullName evidence="5">Acyl-CoA dehydrogenase/oxidase N-terminal domain-containing protein</fullName>
    </recommendedName>
</protein>
<dbReference type="Pfam" id="PF02771">
    <property type="entry name" value="Acyl-CoA_dh_N"/>
    <property type="match status" value="1"/>
</dbReference>
<dbReference type="InterPro" id="IPR036250">
    <property type="entry name" value="AcylCo_DH-like_C"/>
</dbReference>
<feature type="domain" description="Acyl-CoA oxidase/dehydrogenase middle" evidence="2">
    <location>
        <begin position="124"/>
        <end position="219"/>
    </location>
</feature>
<dbReference type="InterPro" id="IPR046373">
    <property type="entry name" value="Acyl-CoA_Oxase/DH_mid-dom_sf"/>
</dbReference>
<gene>
    <name evidence="4" type="ORF">METZ01_LOCUS386472</name>
</gene>
<accession>A0A382UIV0</accession>
<dbReference type="InterPro" id="IPR006091">
    <property type="entry name" value="Acyl-CoA_Oxase/DH_mid-dom"/>
</dbReference>
<evidence type="ECO:0008006" key="5">
    <source>
        <dbReference type="Google" id="ProtNLM"/>
    </source>
</evidence>
<dbReference type="InterPro" id="IPR037069">
    <property type="entry name" value="AcylCoA_DH/ox_N_sf"/>
</dbReference>
<dbReference type="AlphaFoldDB" id="A0A382UIV0"/>
<reference evidence="4" key="1">
    <citation type="submission" date="2018-05" db="EMBL/GenBank/DDBJ databases">
        <authorList>
            <person name="Lanie J.A."/>
            <person name="Ng W.-L."/>
            <person name="Kazmierczak K.M."/>
            <person name="Andrzejewski T.M."/>
            <person name="Davidsen T.M."/>
            <person name="Wayne K.J."/>
            <person name="Tettelin H."/>
            <person name="Glass J.I."/>
            <person name="Rusch D."/>
            <person name="Podicherti R."/>
            <person name="Tsui H.-C.T."/>
            <person name="Winkler M.E."/>
        </authorList>
    </citation>
    <scope>NUCLEOTIDE SEQUENCE</scope>
</reference>
<dbReference type="Pfam" id="PF02770">
    <property type="entry name" value="Acyl-CoA_dh_M"/>
    <property type="match status" value="1"/>
</dbReference>
<evidence type="ECO:0000259" key="2">
    <source>
        <dbReference type="Pfam" id="PF02770"/>
    </source>
</evidence>
<dbReference type="Gene3D" id="2.40.110.10">
    <property type="entry name" value="Butyryl-CoA Dehydrogenase, subunit A, domain 2"/>
    <property type="match status" value="1"/>
</dbReference>
<name>A0A382UIV0_9ZZZZ</name>
<dbReference type="PANTHER" id="PTHR43884">
    <property type="entry name" value="ACYL-COA DEHYDROGENASE"/>
    <property type="match status" value="1"/>
</dbReference>
<keyword evidence="1" id="KW-0285">Flavoprotein</keyword>
<dbReference type="SUPFAM" id="SSF56645">
    <property type="entry name" value="Acyl-CoA dehydrogenase NM domain-like"/>
    <property type="match status" value="1"/>
</dbReference>
<dbReference type="PANTHER" id="PTHR43884:SF12">
    <property type="entry name" value="ISOVALERYL-COA DEHYDROGENASE, MITOCHONDRIAL-RELATED"/>
    <property type="match status" value="1"/>
</dbReference>
<evidence type="ECO:0000256" key="1">
    <source>
        <dbReference type="ARBA" id="ARBA00022630"/>
    </source>
</evidence>
<sequence length="271" mass="28393">VPDRTPEQDALRAEVAKFTASEITPNATRWDVEHADGAYPMHLFTRLGELGWLGIGFDEALGGSGGGPVERCILFEELAYGSAGAALGLYVHTALAAGALATVADPELAGRFVPDLLAGTTTGAWAYAEPDSGADVTRVRLDACRDGDHFVLNGSKMYITNATFADLILVVVRTSGQPGRLGGLSVLAVDGDSDGLTRTPMDKLGMRPSELAELHFADCIVPVDRLVGELDQGFRQCLAILSQGRVFAGALALGLGRAAFDAALAHVGTRE</sequence>
<organism evidence="4">
    <name type="scientific">marine metagenome</name>
    <dbReference type="NCBI Taxonomy" id="408172"/>
    <lineage>
        <taxon>unclassified sequences</taxon>
        <taxon>metagenomes</taxon>
        <taxon>ecological metagenomes</taxon>
    </lineage>
</organism>
<feature type="domain" description="Acyl-CoA dehydrogenase/oxidase N-terminal" evidence="3">
    <location>
        <begin position="5"/>
        <end position="119"/>
    </location>
</feature>
<dbReference type="InterPro" id="IPR013786">
    <property type="entry name" value="AcylCoA_DH/ox_N"/>
</dbReference>
<dbReference type="GO" id="GO:0003995">
    <property type="term" value="F:acyl-CoA dehydrogenase activity"/>
    <property type="evidence" value="ECO:0007669"/>
    <property type="project" value="TreeGrafter"/>
</dbReference>
<proteinExistence type="predicted"/>
<dbReference type="SUPFAM" id="SSF47203">
    <property type="entry name" value="Acyl-CoA dehydrogenase C-terminal domain-like"/>
    <property type="match status" value="1"/>
</dbReference>
<dbReference type="InterPro" id="IPR009100">
    <property type="entry name" value="AcylCoA_DH/oxidase_NM_dom_sf"/>
</dbReference>
<feature type="non-terminal residue" evidence="4">
    <location>
        <position position="271"/>
    </location>
</feature>
<dbReference type="GO" id="GO:0050660">
    <property type="term" value="F:flavin adenine dinucleotide binding"/>
    <property type="evidence" value="ECO:0007669"/>
    <property type="project" value="InterPro"/>
</dbReference>
<evidence type="ECO:0000259" key="3">
    <source>
        <dbReference type="Pfam" id="PF02771"/>
    </source>
</evidence>
<dbReference type="Gene3D" id="1.10.540.10">
    <property type="entry name" value="Acyl-CoA dehydrogenase/oxidase, N-terminal domain"/>
    <property type="match status" value="1"/>
</dbReference>
<dbReference type="EMBL" id="UINC01144233">
    <property type="protein sequence ID" value="SVD33618.1"/>
    <property type="molecule type" value="Genomic_DNA"/>
</dbReference>